<name>A0A7W6GPD6_9SPHN</name>
<evidence type="ECO:0000256" key="3">
    <source>
        <dbReference type="SAM" id="Phobius"/>
    </source>
</evidence>
<keyword evidence="2" id="KW-0479">Metal-binding</keyword>
<comment type="caution">
    <text evidence="4">The sequence shown here is derived from an EMBL/GenBank/DDBJ whole genome shotgun (WGS) entry which is preliminary data.</text>
</comment>
<comment type="similarity">
    <text evidence="1 2">Belongs to the cytochrome P450 family.</text>
</comment>
<keyword evidence="2" id="KW-0349">Heme</keyword>
<organism evidence="4 5">
    <name type="scientific">Sphingobium fontiphilum</name>
    <dbReference type="NCBI Taxonomy" id="944425"/>
    <lineage>
        <taxon>Bacteria</taxon>
        <taxon>Pseudomonadati</taxon>
        <taxon>Pseudomonadota</taxon>
        <taxon>Alphaproteobacteria</taxon>
        <taxon>Sphingomonadales</taxon>
        <taxon>Sphingomonadaceae</taxon>
        <taxon>Sphingobium</taxon>
    </lineage>
</organism>
<dbReference type="AlphaFoldDB" id="A0A7W6GPD6"/>
<dbReference type="GO" id="GO:0004497">
    <property type="term" value="F:monooxygenase activity"/>
    <property type="evidence" value="ECO:0007669"/>
    <property type="project" value="UniProtKB-KW"/>
</dbReference>
<dbReference type="GO" id="GO:0020037">
    <property type="term" value="F:heme binding"/>
    <property type="evidence" value="ECO:0007669"/>
    <property type="project" value="InterPro"/>
</dbReference>
<dbReference type="GO" id="GO:0005506">
    <property type="term" value="F:iron ion binding"/>
    <property type="evidence" value="ECO:0007669"/>
    <property type="project" value="InterPro"/>
</dbReference>
<evidence type="ECO:0000256" key="2">
    <source>
        <dbReference type="RuleBase" id="RU000461"/>
    </source>
</evidence>
<evidence type="ECO:0000313" key="4">
    <source>
        <dbReference type="EMBL" id="MBB3982293.1"/>
    </source>
</evidence>
<dbReference type="InterPro" id="IPR036396">
    <property type="entry name" value="Cyt_P450_sf"/>
</dbReference>
<feature type="transmembrane region" description="Helical" evidence="3">
    <location>
        <begin position="238"/>
        <end position="265"/>
    </location>
</feature>
<gene>
    <name evidence="4" type="ORF">GGR44_001956</name>
</gene>
<dbReference type="PANTHER" id="PTHR46696">
    <property type="entry name" value="P450, PUTATIVE (EUROFUNG)-RELATED"/>
    <property type="match status" value="1"/>
</dbReference>
<keyword evidence="3" id="KW-0472">Membrane</keyword>
<dbReference type="PRINTS" id="PR00359">
    <property type="entry name" value="BP450"/>
</dbReference>
<evidence type="ECO:0000256" key="1">
    <source>
        <dbReference type="ARBA" id="ARBA00010617"/>
    </source>
</evidence>
<dbReference type="EMBL" id="JACIEB010000004">
    <property type="protein sequence ID" value="MBB3982293.1"/>
    <property type="molecule type" value="Genomic_DNA"/>
</dbReference>
<accession>A0A7W6GPD6</accession>
<keyword evidence="3" id="KW-1133">Transmembrane helix</keyword>
<dbReference type="Gene3D" id="1.10.630.10">
    <property type="entry name" value="Cytochrome P450"/>
    <property type="match status" value="1"/>
</dbReference>
<dbReference type="GO" id="GO:0016705">
    <property type="term" value="F:oxidoreductase activity, acting on paired donors, with incorporation or reduction of molecular oxygen"/>
    <property type="evidence" value="ECO:0007669"/>
    <property type="project" value="InterPro"/>
</dbReference>
<keyword evidence="2" id="KW-0503">Monooxygenase</keyword>
<dbReference type="InterPro" id="IPR017972">
    <property type="entry name" value="Cyt_P450_CS"/>
</dbReference>
<keyword evidence="3" id="KW-0812">Transmembrane</keyword>
<dbReference type="PANTHER" id="PTHR46696:SF6">
    <property type="entry name" value="P450, PUTATIVE (EUROFUNG)-RELATED"/>
    <property type="match status" value="1"/>
</dbReference>
<keyword evidence="2" id="KW-0560">Oxidoreductase</keyword>
<dbReference type="InterPro" id="IPR002397">
    <property type="entry name" value="Cyt_P450_B"/>
</dbReference>
<sequence>MATQFVESVEGLEFSDFDPFSAEFRENPEKYHPLLLAQSPGFITMEGVPSAYIAGFAQCQAVLRNFKGFSSLKPKGLPGMERIDFFNGLPVMNYSDPPDHTRRRKVVNPAFTPKRTQMLNENAAIIIDSMIDKIMANGGGFEALGDFTKIVSIDTLLRHFMGIEDKDQPIFMNYVMTLPLLDKMRPGDPKPQAYLDAWAAGAAYCKEQQELARRGECRNLIGVIAEGAEGGAIDDDEMMAMMIVLLIGGVSTVAGAAAASLMNLARNPDVAERVRQDPSLAINVLEESMRLDPPVSLVMRFATDNIEVGGKVIPKGMPTYVMLGVACHDPSVYPDPYKFDIDRPNVKDHIAFGHGMHTCIGNAITRNVVPLLIQKVVGKMPNLRLADRPDALEWDTSTPRARHIGKLYLQA</sequence>
<dbReference type="SUPFAM" id="SSF48264">
    <property type="entry name" value="Cytochrome P450"/>
    <property type="match status" value="1"/>
</dbReference>
<dbReference type="InterPro" id="IPR001128">
    <property type="entry name" value="Cyt_P450"/>
</dbReference>
<dbReference type="PROSITE" id="PS00086">
    <property type="entry name" value="CYTOCHROME_P450"/>
    <property type="match status" value="1"/>
</dbReference>
<dbReference type="Proteomes" id="UP000552757">
    <property type="component" value="Unassembled WGS sequence"/>
</dbReference>
<proteinExistence type="inferred from homology"/>
<keyword evidence="5" id="KW-1185">Reference proteome</keyword>
<protein>
    <submittedName>
        <fullName evidence="4">Cytochrome P450</fullName>
    </submittedName>
</protein>
<evidence type="ECO:0000313" key="5">
    <source>
        <dbReference type="Proteomes" id="UP000552757"/>
    </source>
</evidence>
<dbReference type="RefSeq" id="WP_183955373.1">
    <property type="nucleotide sequence ID" value="NZ_JACIEB010000004.1"/>
</dbReference>
<reference evidence="4 5" key="1">
    <citation type="submission" date="2020-08" db="EMBL/GenBank/DDBJ databases">
        <title>Genomic Encyclopedia of Type Strains, Phase IV (KMG-IV): sequencing the most valuable type-strain genomes for metagenomic binning, comparative biology and taxonomic classification.</title>
        <authorList>
            <person name="Goeker M."/>
        </authorList>
    </citation>
    <scope>NUCLEOTIDE SEQUENCE [LARGE SCALE GENOMIC DNA]</scope>
    <source>
        <strain evidence="4 5">DSM 29348</strain>
    </source>
</reference>
<dbReference type="Pfam" id="PF00067">
    <property type="entry name" value="p450"/>
    <property type="match status" value="1"/>
</dbReference>
<keyword evidence="2" id="KW-0408">Iron</keyword>